<accession>E2B4I5</accession>
<dbReference type="EMBL" id="GL445564">
    <property type="protein sequence ID" value="EFN89392.1"/>
    <property type="molecule type" value="Genomic_DNA"/>
</dbReference>
<organism evidence="2">
    <name type="scientific">Harpegnathos saltator</name>
    <name type="common">Jerdon's jumping ant</name>
    <dbReference type="NCBI Taxonomy" id="610380"/>
    <lineage>
        <taxon>Eukaryota</taxon>
        <taxon>Metazoa</taxon>
        <taxon>Ecdysozoa</taxon>
        <taxon>Arthropoda</taxon>
        <taxon>Hexapoda</taxon>
        <taxon>Insecta</taxon>
        <taxon>Pterygota</taxon>
        <taxon>Neoptera</taxon>
        <taxon>Endopterygota</taxon>
        <taxon>Hymenoptera</taxon>
        <taxon>Apocrita</taxon>
        <taxon>Aculeata</taxon>
        <taxon>Formicoidea</taxon>
        <taxon>Formicidae</taxon>
        <taxon>Ponerinae</taxon>
        <taxon>Ponerini</taxon>
        <taxon>Harpegnathos</taxon>
    </lineage>
</organism>
<feature type="non-terminal residue" evidence="1">
    <location>
        <position position="50"/>
    </location>
</feature>
<evidence type="ECO:0000313" key="1">
    <source>
        <dbReference type="EMBL" id="EFN89392.1"/>
    </source>
</evidence>
<dbReference type="Proteomes" id="UP000008237">
    <property type="component" value="Unassembled WGS sequence"/>
</dbReference>
<gene>
    <name evidence="1" type="ORF">EAI_08613</name>
</gene>
<name>E2B4I5_HARSA</name>
<reference evidence="1 2" key="1">
    <citation type="journal article" date="2010" name="Science">
        <title>Genomic comparison of the ants Camponotus floridanus and Harpegnathos saltator.</title>
        <authorList>
            <person name="Bonasio R."/>
            <person name="Zhang G."/>
            <person name="Ye C."/>
            <person name="Mutti N.S."/>
            <person name="Fang X."/>
            <person name="Qin N."/>
            <person name="Donahue G."/>
            <person name="Yang P."/>
            <person name="Li Q."/>
            <person name="Li C."/>
            <person name="Zhang P."/>
            <person name="Huang Z."/>
            <person name="Berger S.L."/>
            <person name="Reinberg D."/>
            <person name="Wang J."/>
            <person name="Liebig J."/>
        </authorList>
    </citation>
    <scope>NUCLEOTIDE SEQUENCE [LARGE SCALE GENOMIC DNA]</scope>
    <source>
        <strain evidence="1 2">R22 G/1</strain>
    </source>
</reference>
<proteinExistence type="predicted"/>
<evidence type="ECO:0000313" key="2">
    <source>
        <dbReference type="Proteomes" id="UP000008237"/>
    </source>
</evidence>
<dbReference type="AlphaFoldDB" id="E2B4I5"/>
<dbReference type="InParanoid" id="E2B4I5"/>
<feature type="non-terminal residue" evidence="1">
    <location>
        <position position="1"/>
    </location>
</feature>
<keyword evidence="2" id="KW-1185">Reference proteome</keyword>
<protein>
    <submittedName>
        <fullName evidence="1">Uncharacterized protein</fullName>
    </submittedName>
</protein>
<sequence length="50" mass="5711">DARTILARSHDAQRSHDVRTFARCSHVARAFARCSHDARTFAQCSHVRTM</sequence>